<organism evidence="1 2">
    <name type="scientific">Acidocella aminolytica 101 = DSM 11237</name>
    <dbReference type="NCBI Taxonomy" id="1120923"/>
    <lineage>
        <taxon>Bacteria</taxon>
        <taxon>Pseudomonadati</taxon>
        <taxon>Pseudomonadota</taxon>
        <taxon>Alphaproteobacteria</taxon>
        <taxon>Acetobacterales</taxon>
        <taxon>Acidocellaceae</taxon>
        <taxon>Acidocella</taxon>
    </lineage>
</organism>
<name>A0A0D6PHG5_9PROT</name>
<keyword evidence="2" id="KW-1185">Reference proteome</keyword>
<reference evidence="1 2" key="1">
    <citation type="submission" date="2012-11" db="EMBL/GenBank/DDBJ databases">
        <title>Whole genome sequence of Acidocella aminolytica 101 = DSM 11237.</title>
        <authorList>
            <person name="Azuma Y."/>
            <person name="Higashiura N."/>
            <person name="Hirakawa H."/>
            <person name="Matsushita K."/>
        </authorList>
    </citation>
    <scope>NUCLEOTIDE SEQUENCE [LARGE SCALE GENOMIC DNA]</scope>
    <source>
        <strain evidence="2">101 / DSM 11237</strain>
    </source>
</reference>
<comment type="caution">
    <text evidence="1">The sequence shown here is derived from an EMBL/GenBank/DDBJ whole genome shotgun (WGS) entry which is preliminary data.</text>
</comment>
<proteinExistence type="predicted"/>
<evidence type="ECO:0000313" key="2">
    <source>
        <dbReference type="Proteomes" id="UP000032668"/>
    </source>
</evidence>
<protein>
    <submittedName>
        <fullName evidence="1">Uncharacterized protein</fullName>
    </submittedName>
</protein>
<dbReference type="AlphaFoldDB" id="A0A0D6PHG5"/>
<gene>
    <name evidence="1" type="ORF">Aam_076_007</name>
</gene>
<sequence length="126" mass="13722">MTCLPHILPNGGPVIRQFPDHFVCFLTTAAAFILQLFGIGEKLGLNVIAADRLSNLLHGLADGVQKRSARILHEMPTIGNLLSFKQPFCNRLAIYAALLLAQEVYIVSECATASAKYGQAIDTRRA</sequence>
<dbReference type="EMBL" id="BANC01000074">
    <property type="protein sequence ID" value="GAN81102.1"/>
    <property type="molecule type" value="Genomic_DNA"/>
</dbReference>
<dbReference type="STRING" id="1120923.SAMN02746095_03430"/>
<evidence type="ECO:0000313" key="1">
    <source>
        <dbReference type="EMBL" id="GAN81102.1"/>
    </source>
</evidence>
<accession>A0A0D6PHG5</accession>
<dbReference type="Proteomes" id="UP000032668">
    <property type="component" value="Unassembled WGS sequence"/>
</dbReference>